<dbReference type="CDD" id="cd18186">
    <property type="entry name" value="BTB_POZ_ZBTB_KLHL-like"/>
    <property type="match status" value="1"/>
</dbReference>
<dbReference type="Gene3D" id="3.30.710.10">
    <property type="entry name" value="Potassium Channel Kv1.1, Chain A"/>
    <property type="match status" value="1"/>
</dbReference>
<dbReference type="AlphaFoldDB" id="A0AAW0QPE2"/>
<evidence type="ECO:0000313" key="3">
    <source>
        <dbReference type="Proteomes" id="UP001392437"/>
    </source>
</evidence>
<protein>
    <recommendedName>
        <fullName evidence="1">BTB domain-containing protein</fullName>
    </recommendedName>
</protein>
<dbReference type="SUPFAM" id="SSF54695">
    <property type="entry name" value="POZ domain"/>
    <property type="match status" value="1"/>
</dbReference>
<dbReference type="PROSITE" id="PS50097">
    <property type="entry name" value="BTB"/>
    <property type="match status" value="1"/>
</dbReference>
<dbReference type="SMART" id="SM00225">
    <property type="entry name" value="BTB"/>
    <property type="match status" value="1"/>
</dbReference>
<dbReference type="EMBL" id="JAQQWP010000007">
    <property type="protein sequence ID" value="KAK8109626.1"/>
    <property type="molecule type" value="Genomic_DNA"/>
</dbReference>
<name>A0AAW0QPE2_9PEZI</name>
<dbReference type="Pfam" id="PF00651">
    <property type="entry name" value="BTB"/>
    <property type="match status" value="1"/>
</dbReference>
<dbReference type="InterPro" id="IPR011333">
    <property type="entry name" value="SKP1/BTB/POZ_sf"/>
</dbReference>
<dbReference type="Proteomes" id="UP001392437">
    <property type="component" value="Unassembled WGS sequence"/>
</dbReference>
<accession>A0AAW0QPE2</accession>
<feature type="domain" description="BTB" evidence="1">
    <location>
        <begin position="22"/>
        <end position="89"/>
    </location>
</feature>
<gene>
    <name evidence="2" type="ORF">PG999_007763</name>
</gene>
<evidence type="ECO:0000313" key="2">
    <source>
        <dbReference type="EMBL" id="KAK8109626.1"/>
    </source>
</evidence>
<organism evidence="2 3">
    <name type="scientific">Apiospora kogelbergensis</name>
    <dbReference type="NCBI Taxonomy" id="1337665"/>
    <lineage>
        <taxon>Eukaryota</taxon>
        <taxon>Fungi</taxon>
        <taxon>Dikarya</taxon>
        <taxon>Ascomycota</taxon>
        <taxon>Pezizomycotina</taxon>
        <taxon>Sordariomycetes</taxon>
        <taxon>Xylariomycetidae</taxon>
        <taxon>Amphisphaeriales</taxon>
        <taxon>Apiosporaceae</taxon>
        <taxon>Apiospora</taxon>
    </lineage>
</organism>
<evidence type="ECO:0000259" key="1">
    <source>
        <dbReference type="PROSITE" id="PS50097"/>
    </source>
</evidence>
<comment type="caution">
    <text evidence="2">The sequence shown here is derived from an EMBL/GenBank/DDBJ whole genome shotgun (WGS) entry which is preliminary data.</text>
</comment>
<sequence>METGLDLAKTSGEELLNSGFLSDAEVFVGDKIWKVHKCILCSRSAYFKNAFTGSFQEAQTGKIFIREHSTEDMDLILTYLYTCQLDFSKFGLVRLLEIYNIADYFVINHLQTAVVKNINMKLQHQARLIWNPKEHIHGVFKGSSEHWSDEQLNQFFSAARTVYDAKTDTNFHKELRKSIMRFLKMTFVVLGKDLRFIKALKGVPELAVDLVALTMDTKNQGQRSMVASQRPKECARCHSERVKGFGQTWYSGTSALRTVTVAGLCYSCADKEDYDVIIDDDEEN</sequence>
<proteinExistence type="predicted"/>
<dbReference type="PANTHER" id="PTHR24413">
    <property type="entry name" value="SPECKLE-TYPE POZ PROTEIN"/>
    <property type="match status" value="1"/>
</dbReference>
<reference evidence="2 3" key="1">
    <citation type="submission" date="2023-01" db="EMBL/GenBank/DDBJ databases">
        <title>Analysis of 21 Apiospora genomes using comparative genomics revels a genus with tremendous synthesis potential of carbohydrate active enzymes and secondary metabolites.</title>
        <authorList>
            <person name="Sorensen T."/>
        </authorList>
    </citation>
    <scope>NUCLEOTIDE SEQUENCE [LARGE SCALE GENOMIC DNA]</scope>
    <source>
        <strain evidence="2 3">CBS 117206</strain>
    </source>
</reference>
<keyword evidence="3" id="KW-1185">Reference proteome</keyword>
<dbReference type="InterPro" id="IPR000210">
    <property type="entry name" value="BTB/POZ_dom"/>
</dbReference>